<sequence>MAATLVDAAAGIRTHRGTVMLLAAPSIIGSLSLAPLEAAMLDLGMPYRRRFRLQASGEGALIHVMGPGQDSGPDYTGDPPRLILAGQVVEGLQGSSGDSRRGPLTTVAQAHALAQVLAPSGTRVRRMRPWLLSGNWLHSALDTTYDPVFTALRDLLVEEGSARVVSMPEVTTVELSNTPWIEELALDAISEKWSELDMEGRARALSHLMRPALARSTPSTARMEELGWHRVVGPDWDSDLASEIVRAAWLWKENPAATAAHTFVDSLLTTGRAPVRE</sequence>
<name>A0A075HPD6_9EURY</name>
<keyword evidence="1" id="KW-0472">Membrane</keyword>
<protein>
    <submittedName>
        <fullName evidence="2">Uncharacterized protein</fullName>
    </submittedName>
</protein>
<keyword evidence="1" id="KW-1133">Transmembrane helix</keyword>
<evidence type="ECO:0000256" key="1">
    <source>
        <dbReference type="SAM" id="Phobius"/>
    </source>
</evidence>
<reference evidence="2" key="1">
    <citation type="journal article" date="2014" name="Genome Biol. Evol.">
        <title>Pangenome evidence for extensive interdomain horizontal transfer affecting lineage core and shell genes in uncultured planktonic thaumarchaeota and euryarchaeota.</title>
        <authorList>
            <person name="Deschamps P."/>
            <person name="Zivanovic Y."/>
            <person name="Moreira D."/>
            <person name="Rodriguez-Valera F."/>
            <person name="Lopez-Garcia P."/>
        </authorList>
    </citation>
    <scope>NUCLEOTIDE SEQUENCE</scope>
</reference>
<accession>A0A075HPD6</accession>
<evidence type="ECO:0000313" key="2">
    <source>
        <dbReference type="EMBL" id="AIF17724.1"/>
    </source>
</evidence>
<dbReference type="AlphaFoldDB" id="A0A075HPD6"/>
<proteinExistence type="predicted"/>
<organism evidence="2">
    <name type="scientific">uncultured marine group II/III euryarchaeote KM3_79_A05</name>
    <dbReference type="NCBI Taxonomy" id="1456513"/>
    <lineage>
        <taxon>Archaea</taxon>
        <taxon>Methanobacteriati</taxon>
        <taxon>Methanobacteriota</taxon>
        <taxon>environmental samples</taxon>
    </lineage>
</organism>
<feature type="transmembrane region" description="Helical" evidence="1">
    <location>
        <begin position="20"/>
        <end position="43"/>
    </location>
</feature>
<dbReference type="EMBL" id="KF901090">
    <property type="protein sequence ID" value="AIF17724.1"/>
    <property type="molecule type" value="Genomic_DNA"/>
</dbReference>
<keyword evidence="1" id="KW-0812">Transmembrane</keyword>